<evidence type="ECO:0000256" key="4">
    <source>
        <dbReference type="HAMAP-Rule" id="MF_01539"/>
    </source>
</evidence>
<keyword evidence="4" id="KW-0963">Cytoplasm</keyword>
<dbReference type="NCBIfam" id="NF010191">
    <property type="entry name" value="PRK13670.1"/>
    <property type="match status" value="1"/>
</dbReference>
<sequence>MKSVAMITEYHPFHHGHLYHAQQSKKLSQSDVTIAIMSGQFMMRGMPAMYNKFKRAQMATVGVDLVVEMPLVGSLSSSDIFAQTGVKVADYLQADVLSFGSESGDLSQLAHAAHQLIQLEQTSAFQTAIKSGKSYARIAAETLQSDLLSTPNNILAIAYLKQLQLQQSAIEPMTVTRAHAQHHDSDIHHASIASGTAIREGIMNGNQTWQKMVPEQNIPLMTAPFHDQQRLFDLIKFAILQHTPETLKQIYTMSEGFENRLYRAALSATDYTSMMHALKTKRYTYTHIQRILMNVLLHFQYADVTEDVHAVSVLAMTPQGQRYLKYLKAHFPERRIITTINRETAKLFQNEVKATGIYNVLTGDTMTDFNTPVYISKR</sequence>
<dbReference type="PANTHER" id="PTHR37825">
    <property type="entry name" value="TRNA(MET) CYTIDINE ACETATE LIGASE"/>
    <property type="match status" value="1"/>
</dbReference>
<dbReference type="Pfam" id="PF05636">
    <property type="entry name" value="HIGH_NTase1"/>
    <property type="match status" value="1"/>
</dbReference>
<keyword evidence="4" id="KW-0067">ATP-binding</keyword>
<dbReference type="RefSeq" id="WP_096593147.1">
    <property type="nucleotide sequence ID" value="NZ_MWRM01000002.1"/>
</dbReference>
<evidence type="ECO:0000313" key="5">
    <source>
        <dbReference type="EMBL" id="PCF54787.1"/>
    </source>
</evidence>
<dbReference type="PANTHER" id="PTHR37825:SF1">
    <property type="entry name" value="TRNA(MET) CYTIDINE ACETATE LIGASE"/>
    <property type="match status" value="1"/>
</dbReference>
<dbReference type="GO" id="GO:0000049">
    <property type="term" value="F:tRNA binding"/>
    <property type="evidence" value="ECO:0007669"/>
    <property type="project" value="UniProtKB-KW"/>
</dbReference>
<dbReference type="GO" id="GO:0006400">
    <property type="term" value="P:tRNA modification"/>
    <property type="evidence" value="ECO:0007669"/>
    <property type="project" value="UniProtKB-UniRule"/>
</dbReference>
<evidence type="ECO:0000313" key="6">
    <source>
        <dbReference type="Proteomes" id="UP000218335"/>
    </source>
</evidence>
<dbReference type="InterPro" id="IPR008513">
    <property type="entry name" value="tRNA(Met)_cyd_acetate_ligase"/>
</dbReference>
<feature type="binding site" evidence="4">
    <location>
        <position position="177"/>
    </location>
    <ligand>
        <name>ATP</name>
        <dbReference type="ChEBI" id="CHEBI:30616"/>
    </ligand>
</feature>
<gene>
    <name evidence="4" type="primary">tmcAL</name>
    <name evidence="5" type="ORF">B5C08_08775</name>
</gene>
<dbReference type="EC" id="6.3.4.-" evidence="4"/>
<evidence type="ECO:0000256" key="1">
    <source>
        <dbReference type="ARBA" id="ARBA00022555"/>
    </source>
</evidence>
<feature type="binding site" evidence="4">
    <location>
        <position position="100"/>
    </location>
    <ligand>
        <name>ATP</name>
        <dbReference type="ChEBI" id="CHEBI:30616"/>
    </ligand>
</feature>
<comment type="caution">
    <text evidence="4">Lacks conserved residue(s) required for the propagation of feature annotation.</text>
</comment>
<feature type="binding site" evidence="4">
    <location>
        <position position="152"/>
    </location>
    <ligand>
        <name>ATP</name>
        <dbReference type="ChEBI" id="CHEBI:30616"/>
    </ligand>
</feature>
<reference evidence="5 6" key="1">
    <citation type="journal article" date="2017" name="PLoS ONE">
        <title>Development of a real-time PCR for detection of Staphylococcus pseudintermedius using a novel automated comparison of whole-genome sequences.</title>
        <authorList>
            <person name="Verstappen K.M."/>
            <person name="Huijbregts L."/>
            <person name="Spaninks M."/>
            <person name="Wagenaar J.A."/>
            <person name="Fluit A.C."/>
            <person name="Duim B."/>
        </authorList>
    </citation>
    <scope>NUCLEOTIDE SEQUENCE [LARGE SCALE GENOMIC DNA]</scope>
    <source>
        <strain evidence="5 6">215070706401-1</strain>
    </source>
</reference>
<protein>
    <recommendedName>
        <fullName evidence="4">tRNA(Met) cytidine acetate ligase</fullName>
        <ecNumber evidence="4">6.3.4.-</ecNumber>
    </recommendedName>
</protein>
<dbReference type="HAMAP" id="MF_01539">
    <property type="entry name" value="TmcAL"/>
    <property type="match status" value="1"/>
</dbReference>
<name>A0A2A4GWR7_9STAP</name>
<dbReference type="GO" id="GO:0005737">
    <property type="term" value="C:cytoplasm"/>
    <property type="evidence" value="ECO:0007669"/>
    <property type="project" value="UniProtKB-SubCell"/>
</dbReference>
<proteinExistence type="inferred from homology"/>
<comment type="similarity">
    <text evidence="4">Belongs to the TmcAL family.</text>
</comment>
<comment type="caution">
    <text evidence="5">The sequence shown here is derived from an EMBL/GenBank/DDBJ whole genome shotgun (WGS) entry which is preliminary data.</text>
</comment>
<dbReference type="EMBL" id="MWUU01000010">
    <property type="protein sequence ID" value="PCF54787.1"/>
    <property type="molecule type" value="Genomic_DNA"/>
</dbReference>
<dbReference type="GO" id="GO:0005524">
    <property type="term" value="F:ATP binding"/>
    <property type="evidence" value="ECO:0007669"/>
    <property type="project" value="UniProtKB-KW"/>
</dbReference>
<organism evidence="5 6">
    <name type="scientific">Staphylococcus delphini</name>
    <dbReference type="NCBI Taxonomy" id="53344"/>
    <lineage>
        <taxon>Bacteria</taxon>
        <taxon>Bacillati</taxon>
        <taxon>Bacillota</taxon>
        <taxon>Bacilli</taxon>
        <taxon>Bacillales</taxon>
        <taxon>Staphylococcaceae</taxon>
        <taxon>Staphylococcus</taxon>
        <taxon>Staphylococcus intermedius group</taxon>
    </lineage>
</organism>
<dbReference type="GO" id="GO:0016879">
    <property type="term" value="F:ligase activity, forming carbon-nitrogen bonds"/>
    <property type="evidence" value="ECO:0007669"/>
    <property type="project" value="UniProtKB-UniRule"/>
</dbReference>
<dbReference type="AlphaFoldDB" id="A0A2A4GWR7"/>
<keyword evidence="4" id="KW-0694">RNA-binding</keyword>
<dbReference type="SUPFAM" id="SSF52374">
    <property type="entry name" value="Nucleotidylyl transferase"/>
    <property type="match status" value="1"/>
</dbReference>
<dbReference type="InterPro" id="IPR014729">
    <property type="entry name" value="Rossmann-like_a/b/a_fold"/>
</dbReference>
<feature type="binding site" evidence="4">
    <location>
        <begin position="7"/>
        <end position="20"/>
    </location>
    <ligand>
        <name>ATP</name>
        <dbReference type="ChEBI" id="CHEBI:30616"/>
    </ligand>
</feature>
<dbReference type="Gene3D" id="3.40.50.620">
    <property type="entry name" value="HUPs"/>
    <property type="match status" value="1"/>
</dbReference>
<comment type="subcellular location">
    <subcellularLocation>
        <location evidence="4">Cytoplasm</location>
    </subcellularLocation>
</comment>
<comment type="function">
    <text evidence="4">Catalyzes the formation of N(4)-acetylcytidine (ac(4)C) at the wobble position of elongator tRNA(Met), using acetate and ATP as substrates. First activates an acetate ion to form acetyladenylate (Ac-AMP) and then transfers the acetyl group to tRNA to form ac(4)C34.</text>
</comment>
<accession>A0A2A4GWR7</accession>
<keyword evidence="1 4" id="KW-0820">tRNA-binding</keyword>
<comment type="catalytic activity">
    <reaction evidence="4">
        <text>cytidine(34) in elongator tRNA(Met) + acetate + ATP = N(4)-acetylcytidine(34) in elongator tRNA(Met) + AMP + diphosphate</text>
        <dbReference type="Rhea" id="RHEA:58144"/>
        <dbReference type="Rhea" id="RHEA-COMP:10693"/>
        <dbReference type="Rhea" id="RHEA-COMP:10694"/>
        <dbReference type="ChEBI" id="CHEBI:30089"/>
        <dbReference type="ChEBI" id="CHEBI:30616"/>
        <dbReference type="ChEBI" id="CHEBI:33019"/>
        <dbReference type="ChEBI" id="CHEBI:74900"/>
        <dbReference type="ChEBI" id="CHEBI:82748"/>
        <dbReference type="ChEBI" id="CHEBI:456215"/>
    </reaction>
</comment>
<evidence type="ECO:0000256" key="3">
    <source>
        <dbReference type="ARBA" id="ARBA00022694"/>
    </source>
</evidence>
<keyword evidence="4" id="KW-0547">Nucleotide-binding</keyword>
<keyword evidence="3 4" id="KW-0819">tRNA processing</keyword>
<evidence type="ECO:0000256" key="2">
    <source>
        <dbReference type="ARBA" id="ARBA00022598"/>
    </source>
</evidence>
<keyword evidence="2 4" id="KW-0436">Ligase</keyword>
<dbReference type="Proteomes" id="UP000218335">
    <property type="component" value="Unassembled WGS sequence"/>
</dbReference>